<sequence length="514" mass="53333">MIDPTLYFDASHYLSRNPDVFAAGLNTASAAWRHYLQYGAAESLAGPPGRAPAPWFDAAWYLAQHPDLAAAGLAPADLFAHFATWGIAEGRAPAAGFHATHDELAAYAAANADLRQAFGIHDAARLSPVQHEALARHLYQYGYAEDRDAIPFDRPPPADAHLFHLSERIETLRGTEADDLFLAPTLWAGGAQTNTLQPGDAIHGGGGFDTLALESVGGTIPLRMDGVEHLRLTAHYLTTLEAAYAHGLQTVTVEQSAGAVTVRHLDSLVGLAVRDQVAVRDPAFGVNHITLTYGGQALDGAATQSIVLDRAELKTGGAWLYFDALGAGTLDALDITATGASSLAGIGGAPDPAYMGPASAVLDGVSVVRVHAQAVLDLGRLSTPGLTLLDASDSTAGVSADLSLVGGDMLRIVGGAGDDVFILAPQAYPDQCVALSLGGGRDTIMLGDLAVSGADRIRVLAGQAYDDPADVDAALAAQGRQAGRCWRSGRMRPAPSGWAMTPMAAWMAAAPASA</sequence>
<dbReference type="OrthoDB" id="480426at2"/>
<dbReference type="KEGG" id="cdn:BN940_00041"/>
<proteinExistence type="predicted"/>
<dbReference type="PATRIC" id="fig|1437824.5.peg.10"/>
<evidence type="ECO:0000313" key="2">
    <source>
        <dbReference type="Proteomes" id="UP000019805"/>
    </source>
</evidence>
<dbReference type="STRING" id="1437824.BN940_00041"/>
<accession>W8WSJ7</accession>
<dbReference type="HOGENOM" id="CLU_529654_0_0_4"/>
<keyword evidence="2" id="KW-1185">Reference proteome</keyword>
<dbReference type="RefSeq" id="WP_043678788.1">
    <property type="nucleotide sequence ID" value="NZ_HG916765.1"/>
</dbReference>
<gene>
    <name evidence="1" type="ORF">BN940_00041</name>
</gene>
<name>W8WSJ7_CASD6</name>
<evidence type="ECO:0000313" key="1">
    <source>
        <dbReference type="EMBL" id="CDM22489.1"/>
    </source>
</evidence>
<protein>
    <submittedName>
        <fullName evidence="1">YapH protein</fullName>
    </submittedName>
</protein>
<dbReference type="EMBL" id="HG916765">
    <property type="protein sequence ID" value="CDM22489.1"/>
    <property type="molecule type" value="Genomic_DNA"/>
</dbReference>
<reference evidence="1 2" key="1">
    <citation type="journal article" date="2014" name="BMC Microbiol.">
        <title>The oxygen-independent metabolism of cyclic monoterpenes in Castellaniella defragrans 65Phen.</title>
        <authorList>
            <person name="Petasch J."/>
            <person name="Disch E.M."/>
            <person name="Markert S."/>
            <person name="Becher D."/>
            <person name="Schweder T."/>
            <person name="Huttel B."/>
            <person name="Reinhardt R."/>
            <person name="Harder J."/>
        </authorList>
    </citation>
    <scope>NUCLEOTIDE SEQUENCE [LARGE SCALE GENOMIC DNA]</scope>
    <source>
        <strain evidence="1">65Phen</strain>
    </source>
</reference>
<organism evidence="1 2">
    <name type="scientific">Castellaniella defragrans (strain DSM 12143 / CCUG 39792 / 65Phen)</name>
    <name type="common">Alcaligenes defragrans</name>
    <dbReference type="NCBI Taxonomy" id="1437824"/>
    <lineage>
        <taxon>Bacteria</taxon>
        <taxon>Pseudomonadati</taxon>
        <taxon>Pseudomonadota</taxon>
        <taxon>Betaproteobacteria</taxon>
        <taxon>Burkholderiales</taxon>
        <taxon>Alcaligenaceae</taxon>
        <taxon>Castellaniella</taxon>
    </lineage>
</organism>
<dbReference type="eggNOG" id="COG0438">
    <property type="taxonomic scope" value="Bacteria"/>
</dbReference>
<dbReference type="AlphaFoldDB" id="W8WSJ7"/>
<dbReference type="Proteomes" id="UP000019805">
    <property type="component" value="Chromosome"/>
</dbReference>